<dbReference type="PANTHER" id="PTHR10984">
    <property type="entry name" value="ENDOPLASMIC RETICULUM-GOLGI INTERMEDIATE COMPARTMENT PROTEIN"/>
    <property type="match status" value="1"/>
</dbReference>
<feature type="domain" description="Thioredoxin" evidence="8">
    <location>
        <begin position="132"/>
        <end position="269"/>
    </location>
</feature>
<dbReference type="GO" id="GO:0030134">
    <property type="term" value="C:COPII-coated ER to Golgi transport vesicle"/>
    <property type="evidence" value="ECO:0007669"/>
    <property type="project" value="TreeGrafter"/>
</dbReference>
<dbReference type="KEGG" id="vcn:VOLCADRAFT_75374"/>
<feature type="transmembrane region" description="Helical" evidence="7">
    <location>
        <begin position="437"/>
        <end position="462"/>
    </location>
</feature>
<evidence type="ECO:0000256" key="1">
    <source>
        <dbReference type="ARBA" id="ARBA00004167"/>
    </source>
</evidence>
<organism evidence="10">
    <name type="scientific">Volvox carteri f. nagariensis</name>
    <dbReference type="NCBI Taxonomy" id="3068"/>
    <lineage>
        <taxon>Eukaryota</taxon>
        <taxon>Viridiplantae</taxon>
        <taxon>Chlorophyta</taxon>
        <taxon>core chlorophytes</taxon>
        <taxon>Chlorophyceae</taxon>
        <taxon>CS clade</taxon>
        <taxon>Chlamydomonadales</taxon>
        <taxon>Volvocaceae</taxon>
        <taxon>Volvox</taxon>
    </lineage>
</organism>
<dbReference type="GeneID" id="9628745"/>
<protein>
    <recommendedName>
        <fullName evidence="8">Thioredoxin domain-containing protein</fullName>
    </recommendedName>
</protein>
<name>D8U1H1_VOLCA</name>
<dbReference type="InterPro" id="IPR039542">
    <property type="entry name" value="Erv_N"/>
</dbReference>
<dbReference type="Gene3D" id="3.40.30.10">
    <property type="entry name" value="Glutaredoxin"/>
    <property type="match status" value="1"/>
</dbReference>
<dbReference type="Proteomes" id="UP000001058">
    <property type="component" value="Unassembled WGS sequence"/>
</dbReference>
<keyword evidence="10" id="KW-1185">Reference proteome</keyword>
<dbReference type="EMBL" id="GL378351">
    <property type="protein sequence ID" value="EFJ46341.1"/>
    <property type="molecule type" value="Genomic_DNA"/>
</dbReference>
<dbReference type="GO" id="GO:0016020">
    <property type="term" value="C:membrane"/>
    <property type="evidence" value="ECO:0007669"/>
    <property type="project" value="UniProtKB-SubCell"/>
</dbReference>
<evidence type="ECO:0000256" key="5">
    <source>
        <dbReference type="ARBA" id="ARBA00023136"/>
    </source>
</evidence>
<evidence type="ECO:0000259" key="8">
    <source>
        <dbReference type="PROSITE" id="PS51352"/>
    </source>
</evidence>
<evidence type="ECO:0000256" key="6">
    <source>
        <dbReference type="SAM" id="MobiDB-lite"/>
    </source>
</evidence>
<proteinExistence type="predicted"/>
<keyword evidence="5 7" id="KW-0472">Membrane</keyword>
<evidence type="ECO:0000313" key="9">
    <source>
        <dbReference type="EMBL" id="EFJ46341.1"/>
    </source>
</evidence>
<sequence>MARLFSKLKAIDFFKKIPSDLTEATLTGAWISILAAVIMVFLFTAEMMSFLSTTTTTQLIVDRSPQNELLKLNFNISFPALSCEFATVDVSDTLGTKRMNLTKTVRKMPITTELERMSEKGSAVEDSSHKPGPKYDEEGRFDDEPDIDITVPLSHVNFEATLARYPIVVVNFFAPWCHWCQRLEPTWEAATKEVHDKYPEWDGRIRFAKVDCTQEMELCRTHFIQGFPSIRVFRKGHDDIVIGGMHEHESYMGDRTKEALVAFADSLVPSAGQPHRKHAALSAAPKTPGCNLAGFVMVKKVPGTLTVVARSEGHSFDHTWMNMTHLVHTFHVGTRPSPRKYQQLKRLHPAGEGEGDLFWWREKREKRGEHPQSTHEHYLQIVLTSIEPRRSRHSGNYDAYEYTAHSHTYQSDAIPSARFTYDLSPIQILVQETARPWYQFLTTSCAIIGGVFTVAGILDALLYQSFKVVKKLNLGKQG</sequence>
<dbReference type="RefSeq" id="XP_002952494.1">
    <property type="nucleotide sequence ID" value="XM_002952448.1"/>
</dbReference>
<keyword evidence="2 7" id="KW-0812">Transmembrane</keyword>
<dbReference type="InParanoid" id="D8U1H1"/>
<dbReference type="Pfam" id="PF13850">
    <property type="entry name" value="ERGIC_N"/>
    <property type="match status" value="1"/>
</dbReference>
<evidence type="ECO:0000313" key="10">
    <source>
        <dbReference type="Proteomes" id="UP000001058"/>
    </source>
</evidence>
<keyword evidence="4 7" id="KW-1133">Transmembrane helix</keyword>
<dbReference type="Pfam" id="PF00085">
    <property type="entry name" value="Thioredoxin"/>
    <property type="match status" value="1"/>
</dbReference>
<dbReference type="PROSITE" id="PS51352">
    <property type="entry name" value="THIOREDOXIN_2"/>
    <property type="match status" value="1"/>
</dbReference>
<accession>D8U1H1</accession>
<dbReference type="GO" id="GO:0005783">
    <property type="term" value="C:endoplasmic reticulum"/>
    <property type="evidence" value="ECO:0007669"/>
    <property type="project" value="TreeGrafter"/>
</dbReference>
<dbReference type="InterPro" id="IPR036249">
    <property type="entry name" value="Thioredoxin-like_sf"/>
</dbReference>
<evidence type="ECO:0000256" key="7">
    <source>
        <dbReference type="SAM" id="Phobius"/>
    </source>
</evidence>
<feature type="region of interest" description="Disordered" evidence="6">
    <location>
        <begin position="115"/>
        <end position="141"/>
    </location>
</feature>
<dbReference type="InterPro" id="IPR045888">
    <property type="entry name" value="Erv"/>
</dbReference>
<dbReference type="Pfam" id="PF07970">
    <property type="entry name" value="COPIIcoated_ERV"/>
    <property type="match status" value="1"/>
</dbReference>
<comment type="subcellular location">
    <subcellularLocation>
        <location evidence="1">Membrane</location>
        <topology evidence="1">Single-pass membrane protein</topology>
    </subcellularLocation>
</comment>
<dbReference type="eggNOG" id="KOG2667">
    <property type="taxonomic scope" value="Eukaryota"/>
</dbReference>
<dbReference type="PANTHER" id="PTHR10984:SF37">
    <property type="entry name" value="PROTEIN DISULFIDE-ISOMERASE 5-3"/>
    <property type="match status" value="1"/>
</dbReference>
<dbReference type="OrthoDB" id="72053at2759"/>
<dbReference type="FunCoup" id="D8U1H1">
    <property type="interactions" value="859"/>
</dbReference>
<reference evidence="9 10" key="1">
    <citation type="journal article" date="2010" name="Science">
        <title>Genomic analysis of organismal complexity in the multicellular green alga Volvox carteri.</title>
        <authorList>
            <person name="Prochnik S.E."/>
            <person name="Umen J."/>
            <person name="Nedelcu A.M."/>
            <person name="Hallmann A."/>
            <person name="Miller S.M."/>
            <person name="Nishii I."/>
            <person name="Ferris P."/>
            <person name="Kuo A."/>
            <person name="Mitros T."/>
            <person name="Fritz-Laylin L.K."/>
            <person name="Hellsten U."/>
            <person name="Chapman J."/>
            <person name="Simakov O."/>
            <person name="Rensing S.A."/>
            <person name="Terry A."/>
            <person name="Pangilinan J."/>
            <person name="Kapitonov V."/>
            <person name="Jurka J."/>
            <person name="Salamov A."/>
            <person name="Shapiro H."/>
            <person name="Schmutz J."/>
            <person name="Grimwood J."/>
            <person name="Lindquist E."/>
            <person name="Lucas S."/>
            <person name="Grigoriev I.V."/>
            <person name="Schmitt R."/>
            <person name="Kirk D."/>
            <person name="Rokhsar D.S."/>
        </authorList>
    </citation>
    <scope>NUCLEOTIDE SEQUENCE [LARGE SCALE GENOMIC DNA]</scope>
    <source>
        <strain evidence="10">f. Nagariensis / Eve</strain>
    </source>
</reference>
<evidence type="ECO:0000256" key="2">
    <source>
        <dbReference type="ARBA" id="ARBA00022692"/>
    </source>
</evidence>
<dbReference type="FunFam" id="3.40.30.10:FF:000174">
    <property type="entry name" value="Protein disulfide-isomerase 5-4"/>
    <property type="match status" value="1"/>
</dbReference>
<gene>
    <name evidence="9" type="ORF">VOLCADRAFT_75374</name>
</gene>
<feature type="compositionally biased region" description="Basic and acidic residues" evidence="6">
    <location>
        <begin position="115"/>
        <end position="138"/>
    </location>
</feature>
<dbReference type="InterPro" id="IPR013766">
    <property type="entry name" value="Thioredoxin_domain"/>
</dbReference>
<evidence type="ECO:0000256" key="3">
    <source>
        <dbReference type="ARBA" id="ARBA00022729"/>
    </source>
</evidence>
<dbReference type="InterPro" id="IPR012936">
    <property type="entry name" value="Erv_C"/>
</dbReference>
<evidence type="ECO:0000256" key="4">
    <source>
        <dbReference type="ARBA" id="ARBA00022989"/>
    </source>
</evidence>
<dbReference type="AlphaFoldDB" id="D8U1H1"/>
<dbReference type="STRING" id="3068.D8U1H1"/>
<feature type="transmembrane region" description="Helical" evidence="7">
    <location>
        <begin position="21"/>
        <end position="43"/>
    </location>
</feature>
<dbReference type="CDD" id="cd02961">
    <property type="entry name" value="PDI_a_family"/>
    <property type="match status" value="1"/>
</dbReference>
<keyword evidence="3" id="KW-0732">Signal</keyword>
<dbReference type="SUPFAM" id="SSF52833">
    <property type="entry name" value="Thioredoxin-like"/>
    <property type="match status" value="1"/>
</dbReference>